<reference evidence="6" key="1">
    <citation type="submission" date="2016-01" db="EMBL/GenBank/DDBJ databases">
        <authorList>
            <person name="Mitreva M."/>
            <person name="Pepin K.H."/>
            <person name="Mihindukulasuriya K.A."/>
            <person name="Fulton R."/>
            <person name="Fronick C."/>
            <person name="O'Laughlin M."/>
            <person name="Miner T."/>
            <person name="Herter B."/>
            <person name="Rosa B.A."/>
            <person name="Cordes M."/>
            <person name="Tomlinson C."/>
            <person name="Wollam A."/>
            <person name="Palsikar V.B."/>
            <person name="Mardis E.R."/>
            <person name="Wilson R.K."/>
        </authorList>
    </citation>
    <scope>NUCLEOTIDE SEQUENCE [LARGE SCALE GENOMIC DNA]</scope>
    <source>
        <strain evidence="6">KA00274</strain>
    </source>
</reference>
<protein>
    <submittedName>
        <fullName evidence="5">Mannitol dehydrogenase domain protein</fullName>
    </submittedName>
</protein>
<comment type="catalytic activity">
    <reaction evidence="2">
        <text>D-mannitol 1-phosphate + NAD(+) = beta-D-fructose 6-phosphate + NADH + H(+)</text>
        <dbReference type="Rhea" id="RHEA:19661"/>
        <dbReference type="ChEBI" id="CHEBI:15378"/>
        <dbReference type="ChEBI" id="CHEBI:57540"/>
        <dbReference type="ChEBI" id="CHEBI:57634"/>
        <dbReference type="ChEBI" id="CHEBI:57945"/>
        <dbReference type="ChEBI" id="CHEBI:61381"/>
        <dbReference type="EC" id="1.1.1.17"/>
    </reaction>
</comment>
<dbReference type="Gene3D" id="1.10.1040.10">
    <property type="entry name" value="N-(1-d-carboxylethyl)-l-norvaline Dehydrogenase, domain 2"/>
    <property type="match status" value="1"/>
</dbReference>
<keyword evidence="6" id="KW-1185">Reference proteome</keyword>
<dbReference type="STRING" id="1497955.HMPREF1872_00044"/>
<dbReference type="PANTHER" id="PTHR43362">
    <property type="entry name" value="MANNITOL DEHYDROGENASE DSF1-RELATED"/>
    <property type="match status" value="1"/>
</dbReference>
<accession>A0A133YHP8</accession>
<dbReference type="RefSeq" id="WP_066712203.1">
    <property type="nucleotide sequence ID" value="NZ_CP118869.1"/>
</dbReference>
<dbReference type="EMBL" id="LSCV01000001">
    <property type="protein sequence ID" value="KXB42708.1"/>
    <property type="molecule type" value="Genomic_DNA"/>
</dbReference>
<dbReference type="InterPro" id="IPR013131">
    <property type="entry name" value="Mannitol_DH_N"/>
</dbReference>
<evidence type="ECO:0000256" key="1">
    <source>
        <dbReference type="ARBA" id="ARBA00023002"/>
    </source>
</evidence>
<dbReference type="InterPro" id="IPR008927">
    <property type="entry name" value="6-PGluconate_DH-like_C_sf"/>
</dbReference>
<dbReference type="InterPro" id="IPR050988">
    <property type="entry name" value="Mannitol_DH/Oxidoreductase"/>
</dbReference>
<evidence type="ECO:0000256" key="2">
    <source>
        <dbReference type="ARBA" id="ARBA00048615"/>
    </source>
</evidence>
<keyword evidence="1" id="KW-0560">Oxidoreductase</keyword>
<dbReference type="GO" id="GO:0008926">
    <property type="term" value="F:mannitol-1-phosphate 5-dehydrogenase activity"/>
    <property type="evidence" value="ECO:0007669"/>
    <property type="project" value="UniProtKB-EC"/>
</dbReference>
<comment type="caution">
    <text evidence="5">The sequence shown here is derived from an EMBL/GenBank/DDBJ whole genome shotgun (WGS) entry which is preliminary data.</text>
</comment>
<dbReference type="PATRIC" id="fig|1497955.3.peg.44"/>
<dbReference type="AlphaFoldDB" id="A0A133YHP8"/>
<dbReference type="InterPro" id="IPR036291">
    <property type="entry name" value="NAD(P)-bd_dom_sf"/>
</dbReference>
<evidence type="ECO:0000313" key="6">
    <source>
        <dbReference type="Proteomes" id="UP000070080"/>
    </source>
</evidence>
<feature type="domain" description="Mannitol dehydrogenase N-terminal" evidence="3">
    <location>
        <begin position="36"/>
        <end position="251"/>
    </location>
</feature>
<dbReference type="SUPFAM" id="SSF48179">
    <property type="entry name" value="6-phosphogluconate dehydrogenase C-terminal domain-like"/>
    <property type="match status" value="1"/>
</dbReference>
<evidence type="ECO:0000313" key="5">
    <source>
        <dbReference type="EMBL" id="KXB42708.1"/>
    </source>
</evidence>
<dbReference type="OrthoDB" id="271711at2"/>
<dbReference type="InterPro" id="IPR013118">
    <property type="entry name" value="Mannitol_DH_C"/>
</dbReference>
<dbReference type="Proteomes" id="UP000070080">
    <property type="component" value="Unassembled WGS sequence"/>
</dbReference>
<dbReference type="Pfam" id="PF08125">
    <property type="entry name" value="Mannitol_dh_C"/>
    <property type="match status" value="1"/>
</dbReference>
<dbReference type="Pfam" id="PF01232">
    <property type="entry name" value="Mannitol_dh"/>
    <property type="match status" value="1"/>
</dbReference>
<organism evidence="5 6">
    <name type="scientific">Amygdalobacter nucleatus</name>
    <dbReference type="NCBI Taxonomy" id="3029274"/>
    <lineage>
        <taxon>Bacteria</taxon>
        <taxon>Bacillati</taxon>
        <taxon>Bacillota</taxon>
        <taxon>Clostridia</taxon>
        <taxon>Eubacteriales</taxon>
        <taxon>Oscillospiraceae</taxon>
        <taxon>Amygdalobacter</taxon>
    </lineage>
</organism>
<evidence type="ECO:0000259" key="3">
    <source>
        <dbReference type="Pfam" id="PF01232"/>
    </source>
</evidence>
<sequence>MQLKLDLLEQILNIVDRSPKFDVRKLRAETIKDPKWVAFGAGNIFRGYIARIAQDLVNCSAFDRGVNVIQGRDYEMLDTVYEPNDNLAVSVTLANDGNFSSEIIANIAEVVKMTLRPERVKEIFRKPSLQIISYTITEKGYDIYNSKGELSDVVKSALDNDPCISSHVMVASVGFLYERYLAKLPVTLLSLDNLSKNGSILKKAILRIAEEYVARGKLEREFLDYLNDDKWVTYPWTMIDKITPGPDPNVANYLQTIGFEDVGPFKLCNGAICSKFVNSEEAEYLAIEDKFANGRPDFSKAGVFLVDRATVEKIETMKVTACLNPLHTTLAVYGSLLGYDKIWQEMNDPVLVKLIKRLAYDEALPVVEDPIVIDPVKFVDEVINKRFANPYLPDSPQRIATDTSMKISIRFGKTINTYIALGKDVTKLRYIPIVLAGWLRYLLAVDDNGCEFTPSPDPCIEELQESLSEQSYERAIVDDKIIDLLSNEKYFGVNLNSIGLAENVLRYFSEMCQGKGSVRRTLEKYTK</sequence>
<dbReference type="Gene3D" id="3.40.50.720">
    <property type="entry name" value="NAD(P)-binding Rossmann-like Domain"/>
    <property type="match status" value="1"/>
</dbReference>
<name>A0A133YHP8_9FIRM</name>
<gene>
    <name evidence="5" type="ORF">HMPREF1872_00044</name>
</gene>
<evidence type="ECO:0000259" key="4">
    <source>
        <dbReference type="Pfam" id="PF08125"/>
    </source>
</evidence>
<dbReference type="InterPro" id="IPR013328">
    <property type="entry name" value="6PGD_dom2"/>
</dbReference>
<dbReference type="SUPFAM" id="SSF51735">
    <property type="entry name" value="NAD(P)-binding Rossmann-fold domains"/>
    <property type="match status" value="1"/>
</dbReference>
<proteinExistence type="predicted"/>
<dbReference type="PANTHER" id="PTHR43362:SF1">
    <property type="entry name" value="MANNITOL DEHYDROGENASE 2-RELATED"/>
    <property type="match status" value="1"/>
</dbReference>
<feature type="domain" description="Mannitol dehydrogenase C-terminal" evidence="4">
    <location>
        <begin position="311"/>
        <end position="502"/>
    </location>
</feature>